<proteinExistence type="predicted"/>
<organism evidence="1 2">
    <name type="scientific">Pistacia integerrima</name>
    <dbReference type="NCBI Taxonomy" id="434235"/>
    <lineage>
        <taxon>Eukaryota</taxon>
        <taxon>Viridiplantae</taxon>
        <taxon>Streptophyta</taxon>
        <taxon>Embryophyta</taxon>
        <taxon>Tracheophyta</taxon>
        <taxon>Spermatophyta</taxon>
        <taxon>Magnoliopsida</taxon>
        <taxon>eudicotyledons</taxon>
        <taxon>Gunneridae</taxon>
        <taxon>Pentapetalae</taxon>
        <taxon>rosids</taxon>
        <taxon>malvids</taxon>
        <taxon>Sapindales</taxon>
        <taxon>Anacardiaceae</taxon>
        <taxon>Pistacia</taxon>
    </lineage>
</organism>
<protein>
    <submittedName>
        <fullName evidence="1">Uncharacterized protein</fullName>
    </submittedName>
</protein>
<reference evidence="2" key="1">
    <citation type="journal article" date="2023" name="G3 (Bethesda)">
        <title>Genome assembly and association tests identify interacting loci associated with vigor, precocity, and sex in interspecific pistachio rootstocks.</title>
        <authorList>
            <person name="Palmer W."/>
            <person name="Jacygrad E."/>
            <person name="Sagayaradj S."/>
            <person name="Cavanaugh K."/>
            <person name="Han R."/>
            <person name="Bertier L."/>
            <person name="Beede B."/>
            <person name="Kafkas S."/>
            <person name="Golino D."/>
            <person name="Preece J."/>
            <person name="Michelmore R."/>
        </authorList>
    </citation>
    <scope>NUCLEOTIDE SEQUENCE [LARGE SCALE GENOMIC DNA]</scope>
</reference>
<accession>A0ACC0Y7G2</accession>
<evidence type="ECO:0000313" key="1">
    <source>
        <dbReference type="EMBL" id="KAJ0031217.1"/>
    </source>
</evidence>
<name>A0ACC0Y7G2_9ROSI</name>
<comment type="caution">
    <text evidence="1">The sequence shown here is derived from an EMBL/GenBank/DDBJ whole genome shotgun (WGS) entry which is preliminary data.</text>
</comment>
<dbReference type="EMBL" id="CM047743">
    <property type="protein sequence ID" value="KAJ0031217.1"/>
    <property type="molecule type" value="Genomic_DNA"/>
</dbReference>
<dbReference type="Proteomes" id="UP001163603">
    <property type="component" value="Chromosome 8"/>
</dbReference>
<evidence type="ECO:0000313" key="2">
    <source>
        <dbReference type="Proteomes" id="UP001163603"/>
    </source>
</evidence>
<keyword evidence="2" id="KW-1185">Reference proteome</keyword>
<sequence length="532" mass="61055">MTNELQVFRMLKVYGRDHIGLSVYYGADSVSFCCASAHSSIGLSRKCHPSYTQLFFIACYKLTTCVSRENSIAPLVGLHLLGLGEHCPLPLDVVLKILRIYLWGKFSSQRRLGAELKVEVGTSMGHFQYISFGPGTSRNQVIMQILLLSHSWRLQSFSVLLCSFCLEVYRSACFDESFSWSNADWSCSTLDVVVADFFGLQQYRRKQQCHGVFAWLVQATRCVLSFRIFAKSNYSNYQQFEPKDISCKVEETEAVISDSQLENGECRLSDHMDMNELLKRGHMEYGCQHYRRRCRIRAPCCNEIYDCRHCHNEAMNNINVDRKLRHDIPRHQVKEVICSLCGTEQEVQQVCINCGVCMGEYFCKTCKLFDDDTSKKQYHCDGCGICRIGGRENFFHCYKCGCCYSILLKNSHPCVEGAMHHDCPVCCEYLFDSTNDVTVMPCGHTIHRNCLKEMREHYQYACPLCSKSVCDMSKVWEKYDMEIASTPMPESFVNKMVWILCNDCGKTSNVHFHVVAQKCPNCKSYNTRVTRG</sequence>
<gene>
    <name evidence="1" type="ORF">Pint_12763</name>
</gene>